<evidence type="ECO:0000313" key="2">
    <source>
        <dbReference type="Proteomes" id="UP000639772"/>
    </source>
</evidence>
<dbReference type="AlphaFoldDB" id="A0A835RRD7"/>
<gene>
    <name evidence="1" type="ORF">HPP92_005003</name>
</gene>
<comment type="caution">
    <text evidence="1">The sequence shown here is derived from an EMBL/GenBank/DDBJ whole genome shotgun (WGS) entry which is preliminary data.</text>
</comment>
<organism evidence="1 2">
    <name type="scientific">Vanilla planifolia</name>
    <name type="common">Vanilla</name>
    <dbReference type="NCBI Taxonomy" id="51239"/>
    <lineage>
        <taxon>Eukaryota</taxon>
        <taxon>Viridiplantae</taxon>
        <taxon>Streptophyta</taxon>
        <taxon>Embryophyta</taxon>
        <taxon>Tracheophyta</taxon>
        <taxon>Spermatophyta</taxon>
        <taxon>Magnoliopsida</taxon>
        <taxon>Liliopsida</taxon>
        <taxon>Asparagales</taxon>
        <taxon>Orchidaceae</taxon>
        <taxon>Vanilloideae</taxon>
        <taxon>Vanilleae</taxon>
        <taxon>Vanilla</taxon>
    </lineage>
</organism>
<dbReference type="Proteomes" id="UP000639772">
    <property type="component" value="Unassembled WGS sequence"/>
</dbReference>
<sequence>MSNACSCKCATPDVGLVLKQNGDGPYNATSKQYGAKVEFFLSASYTLMIGTTCRIVQASPVLCWTQIKADAGNPIRFPSLLLSVKE</sequence>
<accession>A0A835RRD7</accession>
<dbReference type="EMBL" id="JADCNM010000002">
    <property type="protein sequence ID" value="KAG0494009.1"/>
    <property type="molecule type" value="Genomic_DNA"/>
</dbReference>
<proteinExistence type="predicted"/>
<reference evidence="1 2" key="1">
    <citation type="journal article" date="2020" name="Nat. Food">
        <title>A phased Vanilla planifolia genome enables genetic improvement of flavour and production.</title>
        <authorList>
            <person name="Hasing T."/>
            <person name="Tang H."/>
            <person name="Brym M."/>
            <person name="Khazi F."/>
            <person name="Huang T."/>
            <person name="Chambers A.H."/>
        </authorList>
    </citation>
    <scope>NUCLEOTIDE SEQUENCE [LARGE SCALE GENOMIC DNA]</scope>
    <source>
        <tissue evidence="1">Leaf</tissue>
    </source>
</reference>
<name>A0A835RRD7_VANPL</name>
<protein>
    <submittedName>
        <fullName evidence="1">Uncharacterized protein</fullName>
    </submittedName>
</protein>
<evidence type="ECO:0000313" key="1">
    <source>
        <dbReference type="EMBL" id="KAG0494009.1"/>
    </source>
</evidence>